<keyword evidence="1" id="KW-0521">NADP</keyword>
<protein>
    <submittedName>
        <fullName evidence="3">C-factor</fullName>
    </submittedName>
</protein>
<comment type="similarity">
    <text evidence="2">Belongs to the short-chain dehydrogenases/reductases (SDR) family.</text>
</comment>
<name>A0AAJ0B7V9_9PEZI</name>
<evidence type="ECO:0000313" key="4">
    <source>
        <dbReference type="Proteomes" id="UP001239445"/>
    </source>
</evidence>
<dbReference type="PANTHER" id="PTHR45458:SF1">
    <property type="entry name" value="SHORT CHAIN DEHYDROGENASE"/>
    <property type="match status" value="1"/>
</dbReference>
<dbReference type="InterPro" id="IPR020904">
    <property type="entry name" value="Sc_DH/Rdtase_CS"/>
</dbReference>
<accession>A0AAJ0B7V9</accession>
<dbReference type="Gene3D" id="3.40.50.720">
    <property type="entry name" value="NAD(P)-binding Rossmann-like Domain"/>
    <property type="match status" value="1"/>
</dbReference>
<keyword evidence="4" id="KW-1185">Reference proteome</keyword>
<dbReference type="PRINTS" id="PR00081">
    <property type="entry name" value="GDHRDH"/>
</dbReference>
<comment type="caution">
    <text evidence="3">The sequence shown here is derived from an EMBL/GenBank/DDBJ whole genome shotgun (WGS) entry which is preliminary data.</text>
</comment>
<dbReference type="AlphaFoldDB" id="A0AAJ0B7V9"/>
<dbReference type="EMBL" id="MU839840">
    <property type="protein sequence ID" value="KAK1752043.1"/>
    <property type="molecule type" value="Genomic_DNA"/>
</dbReference>
<proteinExistence type="inferred from homology"/>
<evidence type="ECO:0000256" key="1">
    <source>
        <dbReference type="ARBA" id="ARBA00022857"/>
    </source>
</evidence>
<reference evidence="3" key="1">
    <citation type="submission" date="2023-06" db="EMBL/GenBank/DDBJ databases">
        <title>Genome-scale phylogeny and comparative genomics of the fungal order Sordariales.</title>
        <authorList>
            <consortium name="Lawrence Berkeley National Laboratory"/>
            <person name="Hensen N."/>
            <person name="Bonometti L."/>
            <person name="Westerberg I."/>
            <person name="Brannstrom I.O."/>
            <person name="Guillou S."/>
            <person name="Cros-Aarteil S."/>
            <person name="Calhoun S."/>
            <person name="Haridas S."/>
            <person name="Kuo A."/>
            <person name="Mondo S."/>
            <person name="Pangilinan J."/>
            <person name="Riley R."/>
            <person name="Labutti K."/>
            <person name="Andreopoulos B."/>
            <person name="Lipzen A."/>
            <person name="Chen C."/>
            <person name="Yanf M."/>
            <person name="Daum C."/>
            <person name="Ng V."/>
            <person name="Clum A."/>
            <person name="Steindorff A."/>
            <person name="Ohm R."/>
            <person name="Martin F."/>
            <person name="Silar P."/>
            <person name="Natvig D."/>
            <person name="Lalanne C."/>
            <person name="Gautier V."/>
            <person name="Ament-Velasquez S.L."/>
            <person name="Kruys A."/>
            <person name="Hutchinson M.I."/>
            <person name="Powell A.J."/>
            <person name="Barry K."/>
            <person name="Miller A.N."/>
            <person name="Grigoriev I.V."/>
            <person name="Debuchy R."/>
            <person name="Gladieux P."/>
            <person name="Thoren M.H."/>
            <person name="Johannesson H."/>
        </authorList>
    </citation>
    <scope>NUCLEOTIDE SEQUENCE</scope>
    <source>
        <strain evidence="3">PSN4</strain>
    </source>
</reference>
<dbReference type="InterPro" id="IPR002347">
    <property type="entry name" value="SDR_fam"/>
</dbReference>
<gene>
    <name evidence="3" type="ORF">QBC47DRAFT_64102</name>
</gene>
<dbReference type="PROSITE" id="PS00061">
    <property type="entry name" value="ADH_SHORT"/>
    <property type="match status" value="1"/>
</dbReference>
<organism evidence="3 4">
    <name type="scientific">Echria macrotheca</name>
    <dbReference type="NCBI Taxonomy" id="438768"/>
    <lineage>
        <taxon>Eukaryota</taxon>
        <taxon>Fungi</taxon>
        <taxon>Dikarya</taxon>
        <taxon>Ascomycota</taxon>
        <taxon>Pezizomycotina</taxon>
        <taxon>Sordariomycetes</taxon>
        <taxon>Sordariomycetidae</taxon>
        <taxon>Sordariales</taxon>
        <taxon>Schizotheciaceae</taxon>
        <taxon>Echria</taxon>
    </lineage>
</organism>
<dbReference type="InterPro" id="IPR052184">
    <property type="entry name" value="SDR_enzymes"/>
</dbReference>
<dbReference type="Proteomes" id="UP001239445">
    <property type="component" value="Unassembled WGS sequence"/>
</dbReference>
<dbReference type="Pfam" id="PF00106">
    <property type="entry name" value="adh_short"/>
    <property type="match status" value="1"/>
</dbReference>
<evidence type="ECO:0000256" key="2">
    <source>
        <dbReference type="RuleBase" id="RU000363"/>
    </source>
</evidence>
<dbReference type="InterPro" id="IPR036291">
    <property type="entry name" value="NAD(P)-bd_dom_sf"/>
</dbReference>
<dbReference type="PANTHER" id="PTHR45458">
    <property type="entry name" value="SHORT-CHAIN DEHYDROGENASE/REDUCTASE SDR"/>
    <property type="match status" value="1"/>
</dbReference>
<dbReference type="PRINTS" id="PR00080">
    <property type="entry name" value="SDRFAMILY"/>
</dbReference>
<dbReference type="SUPFAM" id="SSF51735">
    <property type="entry name" value="NAD(P)-binding Rossmann-fold domains"/>
    <property type="match status" value="1"/>
</dbReference>
<dbReference type="GO" id="GO:0016616">
    <property type="term" value="F:oxidoreductase activity, acting on the CH-OH group of donors, NAD or NADP as acceptor"/>
    <property type="evidence" value="ECO:0007669"/>
    <property type="project" value="TreeGrafter"/>
</dbReference>
<evidence type="ECO:0000313" key="3">
    <source>
        <dbReference type="EMBL" id="KAK1752043.1"/>
    </source>
</evidence>
<sequence>MPVYCITGTNRGIGLELVRQLSRSPSNTILATTRPSADLTDLHAAASPTTHILPCDTADLSSVRQFAESAAKLLRDPNLRIDYLINNAGLSLSAFGAVGESLHLEPDDVLKQISVNVLGPAKMVEYLMEKDVLADSVRVVNVSSVMGSLSKMGEMQPRRVAGYSISKAALNMLSVHQAGDIRSRLSRAVVVVLDPGWVRTRMGGEWATLSVEECVARSLQLVHGLGGGDNGRFLEYTGMETPW</sequence>